<keyword evidence="2" id="KW-1185">Reference proteome</keyword>
<evidence type="ECO:0000313" key="1">
    <source>
        <dbReference type="EMBL" id="SHO48292.1"/>
    </source>
</evidence>
<name>A0A1M7Y6N2_9FIRM</name>
<evidence type="ECO:0000313" key="2">
    <source>
        <dbReference type="Proteomes" id="UP000184612"/>
    </source>
</evidence>
<accession>A0A1M7Y6N2</accession>
<dbReference type="STRING" id="1121345.SAMN02745217_01758"/>
<dbReference type="EMBL" id="FRFD01000005">
    <property type="protein sequence ID" value="SHO48292.1"/>
    <property type="molecule type" value="Genomic_DNA"/>
</dbReference>
<dbReference type="AlphaFoldDB" id="A0A1M7Y6N2"/>
<sequence length="97" mass="11766">MVKSKAWFKRQDLSLGKLKIDEREAGQQEAVRYFYDLELRKAVEMTLRMGYNESYNYRRCKFGENTCLSVKKIMVLLILERGQDEIYRRFKRWGNDI</sequence>
<dbReference type="Proteomes" id="UP000184612">
    <property type="component" value="Unassembled WGS sequence"/>
</dbReference>
<organism evidence="1 2">
    <name type="scientific">Anaerocolumna xylanovorans DSM 12503</name>
    <dbReference type="NCBI Taxonomy" id="1121345"/>
    <lineage>
        <taxon>Bacteria</taxon>
        <taxon>Bacillati</taxon>
        <taxon>Bacillota</taxon>
        <taxon>Clostridia</taxon>
        <taxon>Lachnospirales</taxon>
        <taxon>Lachnospiraceae</taxon>
        <taxon>Anaerocolumna</taxon>
    </lineage>
</organism>
<proteinExistence type="predicted"/>
<dbReference type="RefSeq" id="WP_073588479.1">
    <property type="nucleotide sequence ID" value="NZ_FRFD01000005.1"/>
</dbReference>
<gene>
    <name evidence="1" type="ORF">SAMN02745217_01758</name>
</gene>
<protein>
    <submittedName>
        <fullName evidence="1">Uncharacterized protein</fullName>
    </submittedName>
</protein>
<reference evidence="1 2" key="1">
    <citation type="submission" date="2016-12" db="EMBL/GenBank/DDBJ databases">
        <authorList>
            <person name="Song W.-J."/>
            <person name="Kurnit D.M."/>
        </authorList>
    </citation>
    <scope>NUCLEOTIDE SEQUENCE [LARGE SCALE GENOMIC DNA]</scope>
    <source>
        <strain evidence="1 2">DSM 12503</strain>
    </source>
</reference>